<dbReference type="SMART" id="SM00354">
    <property type="entry name" value="HTH_LACI"/>
    <property type="match status" value="1"/>
</dbReference>
<dbReference type="PANTHER" id="PTHR30146">
    <property type="entry name" value="LACI-RELATED TRANSCRIPTIONAL REPRESSOR"/>
    <property type="match status" value="1"/>
</dbReference>
<reference evidence="5 6" key="1">
    <citation type="submission" date="2020-08" db="EMBL/GenBank/DDBJ databases">
        <title>Bridging the membrane lipid divide: bacteria of the FCB group superphylum have the potential to synthesize archaeal ether lipids.</title>
        <authorList>
            <person name="Villanueva L."/>
            <person name="Von Meijenfeldt F.A.B."/>
            <person name="Westbye A.B."/>
            <person name="Yadav S."/>
            <person name="Hopmans E.C."/>
            <person name="Dutilh B.E."/>
            <person name="Sinninghe Damste J.S."/>
        </authorList>
    </citation>
    <scope>NUCLEOTIDE SEQUENCE [LARGE SCALE GENOMIC DNA]</scope>
    <source>
        <strain evidence="5">NIOZ-UU36</strain>
    </source>
</reference>
<gene>
    <name evidence="5" type="ORF">H8E29_10655</name>
</gene>
<evidence type="ECO:0000256" key="1">
    <source>
        <dbReference type="ARBA" id="ARBA00023015"/>
    </source>
</evidence>
<evidence type="ECO:0000256" key="3">
    <source>
        <dbReference type="ARBA" id="ARBA00023163"/>
    </source>
</evidence>
<dbReference type="SUPFAM" id="SSF47413">
    <property type="entry name" value="lambda repressor-like DNA-binding domains"/>
    <property type="match status" value="1"/>
</dbReference>
<dbReference type="PRINTS" id="PR00036">
    <property type="entry name" value="HTHLACI"/>
</dbReference>
<feature type="domain" description="HTH lacI-type" evidence="4">
    <location>
        <begin position="13"/>
        <end position="67"/>
    </location>
</feature>
<protein>
    <submittedName>
        <fullName evidence="5">LacI family DNA-binding transcriptional regulator</fullName>
    </submittedName>
</protein>
<keyword evidence="3" id="KW-0804">Transcription</keyword>
<dbReference type="Pfam" id="PF00356">
    <property type="entry name" value="LacI"/>
    <property type="match status" value="1"/>
</dbReference>
<keyword evidence="1" id="KW-0805">Transcription regulation</keyword>
<dbReference type="Gene3D" id="3.40.50.2300">
    <property type="match status" value="2"/>
</dbReference>
<accession>A0A8J6NLV1</accession>
<name>A0A8J6NLV1_9CHLR</name>
<evidence type="ECO:0000313" key="6">
    <source>
        <dbReference type="Proteomes" id="UP000614469"/>
    </source>
</evidence>
<organism evidence="5 6">
    <name type="scientific">Candidatus Desulfolinea nitratireducens</name>
    <dbReference type="NCBI Taxonomy" id="2841698"/>
    <lineage>
        <taxon>Bacteria</taxon>
        <taxon>Bacillati</taxon>
        <taxon>Chloroflexota</taxon>
        <taxon>Anaerolineae</taxon>
        <taxon>Anaerolineales</taxon>
        <taxon>Anaerolineales incertae sedis</taxon>
        <taxon>Candidatus Desulfolinea</taxon>
    </lineage>
</organism>
<dbReference type="GO" id="GO:0000976">
    <property type="term" value="F:transcription cis-regulatory region binding"/>
    <property type="evidence" value="ECO:0007669"/>
    <property type="project" value="TreeGrafter"/>
</dbReference>
<dbReference type="PROSITE" id="PS50932">
    <property type="entry name" value="HTH_LACI_2"/>
    <property type="match status" value="1"/>
</dbReference>
<sequence>MAPRSGTRPFSQKTITDVAQRAGVSISTVSRVINQSAPVSSNLENKVKAAIAELDYRPQTAARALAGQKTHTIGLLLAEIGTDFYPLMIRAIEAEARKNHFNLLINVAGDDTSIEGEIPYTLGEYNSDGVLVFPASLSDDELYRMHLNNFPVVLVQRRPPAGLEFPCITIENKLPARKMVDHLIEVHGFRRIAFLSGLADHEDARRREQGYHESLESHGIPYDPTIVAQGYFQKQASQDAVCEWITAGFEFDAIFACDDISAIGALSALNRAGLNVPNDVAVVGFDDIEVSRFLSPPLTTVKVPIQEIGRAAIQQLLAFMNGEVPDMCTHFETELVIRRSCGCR</sequence>
<dbReference type="InterPro" id="IPR010982">
    <property type="entry name" value="Lambda_DNA-bd_dom_sf"/>
</dbReference>
<evidence type="ECO:0000256" key="2">
    <source>
        <dbReference type="ARBA" id="ARBA00023125"/>
    </source>
</evidence>
<evidence type="ECO:0000259" key="4">
    <source>
        <dbReference type="PROSITE" id="PS50932"/>
    </source>
</evidence>
<dbReference type="InterPro" id="IPR028082">
    <property type="entry name" value="Peripla_BP_I"/>
</dbReference>
<dbReference type="PROSITE" id="PS00356">
    <property type="entry name" value="HTH_LACI_1"/>
    <property type="match status" value="1"/>
</dbReference>
<dbReference type="Proteomes" id="UP000614469">
    <property type="component" value="Unassembled WGS sequence"/>
</dbReference>
<dbReference type="Pfam" id="PF13377">
    <property type="entry name" value="Peripla_BP_3"/>
    <property type="match status" value="1"/>
</dbReference>
<proteinExistence type="predicted"/>
<evidence type="ECO:0000313" key="5">
    <source>
        <dbReference type="EMBL" id="MBC8335718.1"/>
    </source>
</evidence>
<dbReference type="CDD" id="cd01392">
    <property type="entry name" value="HTH_LacI"/>
    <property type="match status" value="1"/>
</dbReference>
<dbReference type="CDD" id="cd06267">
    <property type="entry name" value="PBP1_LacI_sugar_binding-like"/>
    <property type="match status" value="1"/>
</dbReference>
<dbReference type="AlphaFoldDB" id="A0A8J6NLV1"/>
<dbReference type="PANTHER" id="PTHR30146:SF109">
    <property type="entry name" value="HTH-TYPE TRANSCRIPTIONAL REGULATOR GALS"/>
    <property type="match status" value="1"/>
</dbReference>
<comment type="caution">
    <text evidence="5">The sequence shown here is derived from an EMBL/GenBank/DDBJ whole genome shotgun (WGS) entry which is preliminary data.</text>
</comment>
<keyword evidence="2 5" id="KW-0238">DNA-binding</keyword>
<dbReference type="SUPFAM" id="SSF53822">
    <property type="entry name" value="Periplasmic binding protein-like I"/>
    <property type="match status" value="1"/>
</dbReference>
<dbReference type="InterPro" id="IPR000843">
    <property type="entry name" value="HTH_LacI"/>
</dbReference>
<dbReference type="EMBL" id="JACNJN010000120">
    <property type="protein sequence ID" value="MBC8335718.1"/>
    <property type="molecule type" value="Genomic_DNA"/>
</dbReference>
<dbReference type="Gene3D" id="1.10.260.40">
    <property type="entry name" value="lambda repressor-like DNA-binding domains"/>
    <property type="match status" value="1"/>
</dbReference>
<dbReference type="InterPro" id="IPR046335">
    <property type="entry name" value="LacI/GalR-like_sensor"/>
</dbReference>
<dbReference type="GO" id="GO:0003700">
    <property type="term" value="F:DNA-binding transcription factor activity"/>
    <property type="evidence" value="ECO:0007669"/>
    <property type="project" value="TreeGrafter"/>
</dbReference>